<dbReference type="HOGENOM" id="CLU_001570_27_0_1"/>
<dbReference type="GO" id="GO:0020037">
    <property type="term" value="F:heme binding"/>
    <property type="evidence" value="ECO:0007669"/>
    <property type="project" value="InterPro"/>
</dbReference>
<dbReference type="STRING" id="253628.A0A0D2AMX0"/>
<keyword evidence="10" id="KW-1133">Transmembrane helix</keyword>
<evidence type="ECO:0000256" key="9">
    <source>
        <dbReference type="RuleBase" id="RU000461"/>
    </source>
</evidence>
<dbReference type="PRINTS" id="PR01239">
    <property type="entry name" value="EP450IICYP52"/>
</dbReference>
<dbReference type="InterPro" id="IPR002974">
    <property type="entry name" value="Cyt_P450_E_CYP52_ascomycetes"/>
</dbReference>
<evidence type="ECO:0008006" key="13">
    <source>
        <dbReference type="Google" id="ProtNLM"/>
    </source>
</evidence>
<keyword evidence="10" id="KW-0472">Membrane</keyword>
<dbReference type="OrthoDB" id="1470350at2759"/>
<dbReference type="Gene3D" id="1.10.630.10">
    <property type="entry name" value="Cytochrome P450"/>
    <property type="match status" value="1"/>
</dbReference>
<dbReference type="InterPro" id="IPR036396">
    <property type="entry name" value="Cyt_P450_sf"/>
</dbReference>
<organism evidence="11 12">
    <name type="scientific">Verruconis gallopava</name>
    <dbReference type="NCBI Taxonomy" id="253628"/>
    <lineage>
        <taxon>Eukaryota</taxon>
        <taxon>Fungi</taxon>
        <taxon>Dikarya</taxon>
        <taxon>Ascomycota</taxon>
        <taxon>Pezizomycotina</taxon>
        <taxon>Dothideomycetes</taxon>
        <taxon>Pleosporomycetidae</taxon>
        <taxon>Venturiales</taxon>
        <taxon>Sympoventuriaceae</taxon>
        <taxon>Verruconis</taxon>
    </lineage>
</organism>
<reference evidence="11 12" key="1">
    <citation type="submission" date="2015-01" db="EMBL/GenBank/DDBJ databases">
        <title>The Genome Sequence of Ochroconis gallopava CBS43764.</title>
        <authorList>
            <consortium name="The Broad Institute Genomics Platform"/>
            <person name="Cuomo C."/>
            <person name="de Hoog S."/>
            <person name="Gorbushina A."/>
            <person name="Stielow B."/>
            <person name="Teixiera M."/>
            <person name="Abouelleil A."/>
            <person name="Chapman S.B."/>
            <person name="Priest M."/>
            <person name="Young S.K."/>
            <person name="Wortman J."/>
            <person name="Nusbaum C."/>
            <person name="Birren B."/>
        </authorList>
    </citation>
    <scope>NUCLEOTIDE SEQUENCE [LARGE SCALE GENOMIC DNA]</scope>
    <source>
        <strain evidence="11 12">CBS 43764</strain>
    </source>
</reference>
<dbReference type="RefSeq" id="XP_016217907.1">
    <property type="nucleotide sequence ID" value="XM_016353812.1"/>
</dbReference>
<dbReference type="PRINTS" id="PR00385">
    <property type="entry name" value="P450"/>
</dbReference>
<proteinExistence type="inferred from homology"/>
<keyword evidence="6 8" id="KW-0408">Iron</keyword>
<comment type="cofactor">
    <cofactor evidence="1 8">
        <name>heme</name>
        <dbReference type="ChEBI" id="CHEBI:30413"/>
    </cofactor>
</comment>
<dbReference type="PRINTS" id="PR00464">
    <property type="entry name" value="EP450II"/>
</dbReference>
<dbReference type="GeneID" id="27308955"/>
<evidence type="ECO:0000256" key="7">
    <source>
        <dbReference type="ARBA" id="ARBA00023033"/>
    </source>
</evidence>
<evidence type="ECO:0000256" key="2">
    <source>
        <dbReference type="ARBA" id="ARBA00010617"/>
    </source>
</evidence>
<dbReference type="InterPro" id="IPR047146">
    <property type="entry name" value="Cyt_P450_E_CYP52_fungi"/>
</dbReference>
<dbReference type="VEuPathDB" id="FungiDB:PV09_00982"/>
<evidence type="ECO:0000256" key="6">
    <source>
        <dbReference type="ARBA" id="ARBA00023004"/>
    </source>
</evidence>
<evidence type="ECO:0000256" key="8">
    <source>
        <dbReference type="PIRSR" id="PIRSR602402-1"/>
    </source>
</evidence>
<keyword evidence="7 9" id="KW-0503">Monooxygenase</keyword>
<dbReference type="PROSITE" id="PS00086">
    <property type="entry name" value="CYTOCHROME_P450"/>
    <property type="match status" value="1"/>
</dbReference>
<dbReference type="InterPro" id="IPR017972">
    <property type="entry name" value="Cyt_P450_CS"/>
</dbReference>
<dbReference type="Pfam" id="PF00067">
    <property type="entry name" value="p450"/>
    <property type="match status" value="1"/>
</dbReference>
<dbReference type="InParanoid" id="A0A0D2AMX0"/>
<accession>A0A0D2AMX0</accession>
<evidence type="ECO:0000313" key="11">
    <source>
        <dbReference type="EMBL" id="KIW08038.1"/>
    </source>
</evidence>
<protein>
    <recommendedName>
        <fullName evidence="13">Cytochrome P450 alkane hydroxylase</fullName>
    </recommendedName>
</protein>
<dbReference type="GO" id="GO:0016712">
    <property type="term" value="F:oxidoreductase activity, acting on paired donors, with incorporation or reduction of molecular oxygen, reduced flavin or flavoprotein as one donor, and incorporation of one atom of oxygen"/>
    <property type="evidence" value="ECO:0007669"/>
    <property type="project" value="InterPro"/>
</dbReference>
<dbReference type="SUPFAM" id="SSF48264">
    <property type="entry name" value="Cytochrome P450"/>
    <property type="match status" value="1"/>
</dbReference>
<dbReference type="FunCoup" id="A0A0D2AMX0">
    <property type="interactions" value="1452"/>
</dbReference>
<evidence type="ECO:0000256" key="3">
    <source>
        <dbReference type="ARBA" id="ARBA00022617"/>
    </source>
</evidence>
<keyword evidence="3 8" id="KW-0349">Heme</keyword>
<dbReference type="PANTHER" id="PTHR24287:SF17">
    <property type="entry name" value="P450, PUTATIVE (EUROFUNG)-RELATED"/>
    <property type="match status" value="1"/>
</dbReference>
<dbReference type="InterPro" id="IPR002402">
    <property type="entry name" value="Cyt_P450_E_grp-II"/>
</dbReference>
<keyword evidence="4 8" id="KW-0479">Metal-binding</keyword>
<keyword evidence="12" id="KW-1185">Reference proteome</keyword>
<gene>
    <name evidence="11" type="ORF">PV09_00982</name>
</gene>
<dbReference type="CDD" id="cd11063">
    <property type="entry name" value="CYP52"/>
    <property type="match status" value="1"/>
</dbReference>
<dbReference type="GO" id="GO:0005506">
    <property type="term" value="F:iron ion binding"/>
    <property type="evidence" value="ECO:0007669"/>
    <property type="project" value="InterPro"/>
</dbReference>
<dbReference type="AlphaFoldDB" id="A0A0D2AMX0"/>
<evidence type="ECO:0000256" key="4">
    <source>
        <dbReference type="ARBA" id="ARBA00022723"/>
    </source>
</evidence>
<evidence type="ECO:0000256" key="5">
    <source>
        <dbReference type="ARBA" id="ARBA00023002"/>
    </source>
</evidence>
<evidence type="ECO:0000256" key="10">
    <source>
        <dbReference type="SAM" id="Phobius"/>
    </source>
</evidence>
<dbReference type="InterPro" id="IPR001128">
    <property type="entry name" value="Cyt_P450"/>
</dbReference>
<keyword evidence="5 9" id="KW-0560">Oxidoreductase</keyword>
<dbReference type="PANTHER" id="PTHR24287">
    <property type="entry name" value="P450, PUTATIVE (EUROFUNG)-RELATED"/>
    <property type="match status" value="1"/>
</dbReference>
<comment type="similarity">
    <text evidence="2 9">Belongs to the cytochrome P450 family.</text>
</comment>
<dbReference type="Proteomes" id="UP000053259">
    <property type="component" value="Unassembled WGS sequence"/>
</dbReference>
<feature type="binding site" description="axial binding residue" evidence="8">
    <location>
        <position position="455"/>
    </location>
    <ligand>
        <name>heme</name>
        <dbReference type="ChEBI" id="CHEBI:30413"/>
    </ligand>
    <ligandPart>
        <name>Fe</name>
        <dbReference type="ChEBI" id="CHEBI:18248"/>
    </ligandPart>
</feature>
<keyword evidence="10" id="KW-0812">Transmembrane</keyword>
<sequence length="508" mass="57647">MLSNVSSDPSVVAGAFAGAVALAIAYNQISLYLARRKFQQENGCQPLLHHFPIKDPIFGIDNIIESVRAKNEHRLLDRILNNFEKYGNTFGSKMAQRKIIVTREPENVKTILSLKFKDYSLGNRIDALGPLLGKGIFTMDGDFWAHSRAMIRPNFTRDQVADLEAFERHIQKLWKKIPRDGSTVDLQDLFFRFTIDSATEFLFGVSTNTLKEGADDASGAEFAKAFTIAQDACASRNRRGILNLFVSDKEADEATKFCHKFVGQFVEEAIRYRQKVDVEKSGEEKYVFLHTLAQDTQDKTRLQDEILNVLLAGRDTTASLLANMWFMLAKNPAIYEKLRREVEETFPDGELPTYEKLRNMKYLKYCMNESLRIHPVVPVNSRLAVRDTVLPRGGGIDGRSPVFVPKGHVVTYSTYAMHRDTRFFGKDAHEFRPERWETLRPGWEYLPFNGGPRICLGQQYALTEAGYVTCRLCQEFKNVESRDPGPWKEGLTLTLCSANGTKVSLTPA</sequence>
<dbReference type="EMBL" id="KN847531">
    <property type="protein sequence ID" value="KIW08038.1"/>
    <property type="molecule type" value="Genomic_DNA"/>
</dbReference>
<evidence type="ECO:0000313" key="12">
    <source>
        <dbReference type="Proteomes" id="UP000053259"/>
    </source>
</evidence>
<name>A0A0D2AMX0_9PEZI</name>
<feature type="transmembrane region" description="Helical" evidence="10">
    <location>
        <begin position="12"/>
        <end position="33"/>
    </location>
</feature>
<evidence type="ECO:0000256" key="1">
    <source>
        <dbReference type="ARBA" id="ARBA00001971"/>
    </source>
</evidence>